<comment type="caution">
    <text evidence="3">The sequence shown here is derived from an EMBL/GenBank/DDBJ whole genome shotgun (WGS) entry which is preliminary data.</text>
</comment>
<evidence type="ECO:0000256" key="1">
    <source>
        <dbReference type="SAM" id="Phobius"/>
    </source>
</evidence>
<feature type="domain" description="Septum formation-related" evidence="2">
    <location>
        <begin position="65"/>
        <end position="254"/>
    </location>
</feature>
<keyword evidence="4" id="KW-1185">Reference proteome</keyword>
<dbReference type="EMBL" id="BAAAMR010000069">
    <property type="protein sequence ID" value="GAA2155628.1"/>
    <property type="molecule type" value="Genomic_DNA"/>
</dbReference>
<accession>A0ABN3A7G2</accession>
<name>A0ABN3A7G2_9ACTN</name>
<evidence type="ECO:0000259" key="2">
    <source>
        <dbReference type="Pfam" id="PF13845"/>
    </source>
</evidence>
<reference evidence="3 4" key="1">
    <citation type="journal article" date="2019" name="Int. J. Syst. Evol. Microbiol.">
        <title>The Global Catalogue of Microorganisms (GCM) 10K type strain sequencing project: providing services to taxonomists for standard genome sequencing and annotation.</title>
        <authorList>
            <consortium name="The Broad Institute Genomics Platform"/>
            <consortium name="The Broad Institute Genome Sequencing Center for Infectious Disease"/>
            <person name="Wu L."/>
            <person name="Ma J."/>
        </authorList>
    </citation>
    <scope>NUCLEOTIDE SEQUENCE [LARGE SCALE GENOMIC DNA]</scope>
    <source>
        <strain evidence="3 4">JCM 13850</strain>
    </source>
</reference>
<evidence type="ECO:0000313" key="3">
    <source>
        <dbReference type="EMBL" id="GAA2155628.1"/>
    </source>
</evidence>
<keyword evidence="1" id="KW-1133">Transmembrane helix</keyword>
<dbReference type="RefSeq" id="WP_344275602.1">
    <property type="nucleotide sequence ID" value="NZ_BAAAMR010000069.1"/>
</dbReference>
<sequence length="264" mass="28163">MTSPVPPRFVVTALVVGLVVSVAFVMFHGRGGSAPVTGPRGQRVTLLHADDCFNGLEEGVTGIYVTKAPCQGPHEGEVGVVTALAGGRYPGDAALVAAAGNACEKRIGFWPDDRRGDALEVRVDRPRPEAWERGDRAVACVLRRTGAWSPASAPSTGWKDIAELRPGECVRKWRLDDGEAFVDCRSGYERRVVGAFTLSGAAWPGKSAETAMAKKGCGALRGMVFGGRQVSEKRPGQLQPTRRAWEERQRSVVCLVADHDGVAG</sequence>
<dbReference type="Proteomes" id="UP001501020">
    <property type="component" value="Unassembled WGS sequence"/>
</dbReference>
<evidence type="ECO:0000313" key="4">
    <source>
        <dbReference type="Proteomes" id="UP001501020"/>
    </source>
</evidence>
<feature type="transmembrane region" description="Helical" evidence="1">
    <location>
        <begin position="6"/>
        <end position="27"/>
    </location>
</feature>
<gene>
    <name evidence="3" type="ORF">GCM10009727_63690</name>
</gene>
<dbReference type="InterPro" id="IPR026004">
    <property type="entry name" value="Septum_form"/>
</dbReference>
<keyword evidence="1" id="KW-0812">Transmembrane</keyword>
<dbReference type="Pfam" id="PF13845">
    <property type="entry name" value="Septum_form"/>
    <property type="match status" value="1"/>
</dbReference>
<keyword evidence="1" id="KW-0472">Membrane</keyword>
<proteinExistence type="predicted"/>
<protein>
    <recommendedName>
        <fullName evidence="2">Septum formation-related domain-containing protein</fullName>
    </recommendedName>
</protein>
<organism evidence="3 4">
    <name type="scientific">Actinomadura napierensis</name>
    <dbReference type="NCBI Taxonomy" id="267854"/>
    <lineage>
        <taxon>Bacteria</taxon>
        <taxon>Bacillati</taxon>
        <taxon>Actinomycetota</taxon>
        <taxon>Actinomycetes</taxon>
        <taxon>Streptosporangiales</taxon>
        <taxon>Thermomonosporaceae</taxon>
        <taxon>Actinomadura</taxon>
    </lineage>
</organism>